<gene>
    <name evidence="1" type="primary">azlC</name>
    <name evidence="1" type="ORF">HMPREF9370_0073</name>
</gene>
<accession>G4CLW4</accession>
<dbReference type="PATRIC" id="fig|1030841.3.peg.78"/>
<dbReference type="AlphaFoldDB" id="G4CLW4"/>
<dbReference type="EMBL" id="AGAZ01000002">
    <property type="protein sequence ID" value="EGZ51322.1"/>
    <property type="molecule type" value="Genomic_DNA"/>
</dbReference>
<dbReference type="HOGENOM" id="CLU_3313386_0_0_4"/>
<dbReference type="Proteomes" id="UP000005336">
    <property type="component" value="Unassembled WGS sequence"/>
</dbReference>
<name>G4CLW4_9NEIS</name>
<dbReference type="STRING" id="1030841.HMPREF9370_0073"/>
<evidence type="ECO:0000313" key="1">
    <source>
        <dbReference type="EMBL" id="EGZ51322.1"/>
    </source>
</evidence>
<keyword evidence="2" id="KW-1185">Reference proteome</keyword>
<protein>
    <submittedName>
        <fullName evidence="1">LIV-E family branched chain amino acid permease AzlC</fullName>
    </submittedName>
</protein>
<sequence>MVPPQPSPKSELMRSMKKVVPVLFGMLLFALILGVQAAC</sequence>
<comment type="caution">
    <text evidence="1">The sequence shown here is derived from an EMBL/GenBank/DDBJ whole genome shotgun (WGS) entry which is preliminary data.</text>
</comment>
<proteinExistence type="predicted"/>
<reference evidence="1 2" key="1">
    <citation type="submission" date="2011-06" db="EMBL/GenBank/DDBJ databases">
        <authorList>
            <person name="Muzny D."/>
            <person name="Qin X."/>
            <person name="Deng J."/>
            <person name="Jiang H."/>
            <person name="Liu Y."/>
            <person name="Qu J."/>
            <person name="Song X.-Z."/>
            <person name="Zhang L."/>
            <person name="Thornton R."/>
            <person name="Coyle M."/>
            <person name="Francisco L."/>
            <person name="Jackson L."/>
            <person name="Javaid M."/>
            <person name="Korchina V."/>
            <person name="Kovar C."/>
            <person name="Mata R."/>
            <person name="Mathew T."/>
            <person name="Ngo R."/>
            <person name="Nguyen L."/>
            <person name="Nguyen N."/>
            <person name="Okwuonu G."/>
            <person name="Ongeri F."/>
            <person name="Pham C."/>
            <person name="Simmons D."/>
            <person name="Wilczek-Boney K."/>
            <person name="Hale W."/>
            <person name="Jakkamsetti A."/>
            <person name="Pham P."/>
            <person name="Ruth R."/>
            <person name="San Lucas F."/>
            <person name="Warren J."/>
            <person name="Zhang J."/>
            <person name="Zhao Z."/>
            <person name="Zhou C."/>
            <person name="Zhu D."/>
            <person name="Lee S."/>
            <person name="Bess C."/>
            <person name="Blankenburg K."/>
            <person name="Forbes L."/>
            <person name="Fu Q."/>
            <person name="Gubbala S."/>
            <person name="Hirani K."/>
            <person name="Jayaseelan J.C."/>
            <person name="Lara F."/>
            <person name="Munidasa M."/>
            <person name="Palculict T."/>
            <person name="Patil S."/>
            <person name="Pu L.-L."/>
            <person name="Saada N."/>
            <person name="Tang L."/>
            <person name="Weissenberger G."/>
            <person name="Zhu Y."/>
            <person name="Hemphill L."/>
            <person name="Shang Y."/>
            <person name="Youmans B."/>
            <person name="Ayvaz T."/>
            <person name="Ross M."/>
            <person name="Santibanez J."/>
            <person name="Aqrawi P."/>
            <person name="Gross S."/>
            <person name="Joshi V."/>
            <person name="Fowler G."/>
            <person name="Nazareth L."/>
            <person name="Reid J."/>
            <person name="Worley K."/>
            <person name="Petrosino J."/>
            <person name="Highlander S."/>
            <person name="Gibbs R."/>
        </authorList>
    </citation>
    <scope>NUCLEOTIDE SEQUENCE [LARGE SCALE GENOMIC DNA]</scope>
    <source>
        <strain evidence="1 2">9715</strain>
    </source>
</reference>
<organism evidence="1 2">
    <name type="scientific">Neisseria wadsworthii 9715</name>
    <dbReference type="NCBI Taxonomy" id="1030841"/>
    <lineage>
        <taxon>Bacteria</taxon>
        <taxon>Pseudomonadati</taxon>
        <taxon>Pseudomonadota</taxon>
        <taxon>Betaproteobacteria</taxon>
        <taxon>Neisseriales</taxon>
        <taxon>Neisseriaceae</taxon>
        <taxon>Neisseria</taxon>
    </lineage>
</organism>
<evidence type="ECO:0000313" key="2">
    <source>
        <dbReference type="Proteomes" id="UP000005336"/>
    </source>
</evidence>